<feature type="domain" description="ABC transmembrane type-1" evidence="10">
    <location>
        <begin position="17"/>
        <end position="218"/>
    </location>
</feature>
<sequence length="230" mass="25836">MELSLIFESLIQTLNAVPGTLLMAVIILFSSLILGAVIVYIQSLHIPVIHQILITLKSFIRGTPNVVLLFIMYYSFPFAAAWVLSFINIDINPYQMSPVIIVIITFTVCYSVFQSEILRGALKSLDYHQVEAAHSLGYDTFQTLRKVIIPQVLREALPDIVNTLLLIVKALSLAFLVTVVDIFAQARLTGAENFSYLESFFAAVLIYWILGGLITTFSNRIEKKLNRGQY</sequence>
<dbReference type="Gene3D" id="1.10.3720.10">
    <property type="entry name" value="MetI-like"/>
    <property type="match status" value="1"/>
</dbReference>
<keyword evidence="8 9" id="KW-0472">Membrane</keyword>
<dbReference type="PANTHER" id="PTHR30614">
    <property type="entry name" value="MEMBRANE COMPONENT OF AMINO ACID ABC TRANSPORTER"/>
    <property type="match status" value="1"/>
</dbReference>
<dbReference type="InterPro" id="IPR035906">
    <property type="entry name" value="MetI-like_sf"/>
</dbReference>
<evidence type="ECO:0000256" key="9">
    <source>
        <dbReference type="RuleBase" id="RU363032"/>
    </source>
</evidence>
<protein>
    <submittedName>
        <fullName evidence="11">Amino acid ABC transporter permease</fullName>
    </submittedName>
</protein>
<dbReference type="EMBL" id="JBHUOQ010000001">
    <property type="protein sequence ID" value="MFD2830199.1"/>
    <property type="molecule type" value="Genomic_DNA"/>
</dbReference>
<reference evidence="12" key="1">
    <citation type="journal article" date="2019" name="Int. J. Syst. Evol. Microbiol.">
        <title>The Global Catalogue of Microorganisms (GCM) 10K type strain sequencing project: providing services to taxonomists for standard genome sequencing and annotation.</title>
        <authorList>
            <consortium name="The Broad Institute Genomics Platform"/>
            <consortium name="The Broad Institute Genome Sequencing Center for Infectious Disease"/>
            <person name="Wu L."/>
            <person name="Ma J."/>
        </authorList>
    </citation>
    <scope>NUCLEOTIDE SEQUENCE [LARGE SCALE GENOMIC DNA]</scope>
    <source>
        <strain evidence="12">KCTC 33575</strain>
    </source>
</reference>
<evidence type="ECO:0000256" key="5">
    <source>
        <dbReference type="ARBA" id="ARBA00022970"/>
    </source>
</evidence>
<name>A0ABW5WXV4_9STAP</name>
<dbReference type="RefSeq" id="WP_377772900.1">
    <property type="nucleotide sequence ID" value="NZ_JBHUOQ010000001.1"/>
</dbReference>
<keyword evidence="12" id="KW-1185">Reference proteome</keyword>
<accession>A0ABW5WXV4</accession>
<evidence type="ECO:0000256" key="1">
    <source>
        <dbReference type="ARBA" id="ARBA00004141"/>
    </source>
</evidence>
<dbReference type="SUPFAM" id="SSF161098">
    <property type="entry name" value="MetI-like"/>
    <property type="match status" value="1"/>
</dbReference>
<dbReference type="InterPro" id="IPR000515">
    <property type="entry name" value="MetI-like"/>
</dbReference>
<evidence type="ECO:0000313" key="11">
    <source>
        <dbReference type="EMBL" id="MFD2830199.1"/>
    </source>
</evidence>
<keyword evidence="5" id="KW-0029">Amino-acid transport</keyword>
<keyword evidence="4 9" id="KW-0812">Transmembrane</keyword>
<comment type="subcellular location">
    <subcellularLocation>
        <location evidence="9">Cell membrane</location>
        <topology evidence="9">Multi-pass membrane protein</topology>
    </subcellularLocation>
    <subcellularLocation>
        <location evidence="1">Membrane</location>
        <topology evidence="1">Multi-pass membrane protein</topology>
    </subcellularLocation>
</comment>
<dbReference type="Proteomes" id="UP001597519">
    <property type="component" value="Unassembled WGS sequence"/>
</dbReference>
<dbReference type="PROSITE" id="PS50928">
    <property type="entry name" value="ABC_TM1"/>
    <property type="match status" value="1"/>
</dbReference>
<dbReference type="CDD" id="cd06261">
    <property type="entry name" value="TM_PBP2"/>
    <property type="match status" value="1"/>
</dbReference>
<evidence type="ECO:0000313" key="12">
    <source>
        <dbReference type="Proteomes" id="UP001597519"/>
    </source>
</evidence>
<dbReference type="Pfam" id="PF00528">
    <property type="entry name" value="BPD_transp_1"/>
    <property type="match status" value="1"/>
</dbReference>
<evidence type="ECO:0000256" key="8">
    <source>
        <dbReference type="ARBA" id="ARBA00023136"/>
    </source>
</evidence>
<feature type="transmembrane region" description="Helical" evidence="9">
    <location>
        <begin position="20"/>
        <end position="41"/>
    </location>
</feature>
<feature type="transmembrane region" description="Helical" evidence="9">
    <location>
        <begin position="164"/>
        <end position="184"/>
    </location>
</feature>
<gene>
    <name evidence="11" type="ORF">ACFSX4_06910</name>
</gene>
<feature type="transmembrane region" description="Helical" evidence="9">
    <location>
        <begin position="95"/>
        <end position="113"/>
    </location>
</feature>
<organism evidence="11 12">
    <name type="scientific">Corticicoccus populi</name>
    <dbReference type="NCBI Taxonomy" id="1812821"/>
    <lineage>
        <taxon>Bacteria</taxon>
        <taxon>Bacillati</taxon>
        <taxon>Bacillota</taxon>
        <taxon>Bacilli</taxon>
        <taxon>Bacillales</taxon>
        <taxon>Staphylococcaceae</taxon>
        <taxon>Corticicoccus</taxon>
    </lineage>
</organism>
<keyword evidence="6 9" id="KW-1133">Transmembrane helix</keyword>
<comment type="caution">
    <text evidence="11">The sequence shown here is derived from an EMBL/GenBank/DDBJ whole genome shotgun (WGS) entry which is preliminary data.</text>
</comment>
<evidence type="ECO:0000256" key="2">
    <source>
        <dbReference type="ARBA" id="ARBA00022448"/>
    </source>
</evidence>
<keyword evidence="2 9" id="KW-0813">Transport</keyword>
<evidence type="ECO:0000256" key="7">
    <source>
        <dbReference type="ARBA" id="ARBA00023112"/>
    </source>
</evidence>
<evidence type="ECO:0000256" key="4">
    <source>
        <dbReference type="ARBA" id="ARBA00022692"/>
    </source>
</evidence>
<keyword evidence="3" id="KW-0533">Nickel</keyword>
<evidence type="ECO:0000259" key="10">
    <source>
        <dbReference type="PROSITE" id="PS50928"/>
    </source>
</evidence>
<feature type="transmembrane region" description="Helical" evidence="9">
    <location>
        <begin position="66"/>
        <end position="89"/>
    </location>
</feature>
<evidence type="ECO:0000256" key="6">
    <source>
        <dbReference type="ARBA" id="ARBA00022989"/>
    </source>
</evidence>
<comment type="similarity">
    <text evidence="9">Belongs to the binding-protein-dependent transport system permease family.</text>
</comment>
<dbReference type="PANTHER" id="PTHR30614:SF0">
    <property type="entry name" value="L-CYSTINE TRANSPORT SYSTEM PERMEASE PROTEIN TCYL"/>
    <property type="match status" value="1"/>
</dbReference>
<keyword evidence="7" id="KW-0921">Nickel transport</keyword>
<dbReference type="InterPro" id="IPR043429">
    <property type="entry name" value="ArtM/GltK/GlnP/TcyL/YhdX-like"/>
</dbReference>
<feature type="transmembrane region" description="Helical" evidence="9">
    <location>
        <begin position="196"/>
        <end position="217"/>
    </location>
</feature>
<keyword evidence="7" id="KW-0406">Ion transport</keyword>
<proteinExistence type="inferred from homology"/>
<evidence type="ECO:0000256" key="3">
    <source>
        <dbReference type="ARBA" id="ARBA00022596"/>
    </source>
</evidence>